<organism evidence="6 7">
    <name type="scientific">Sabulicella glaciei</name>
    <dbReference type="NCBI Taxonomy" id="2984948"/>
    <lineage>
        <taxon>Bacteria</taxon>
        <taxon>Pseudomonadati</taxon>
        <taxon>Pseudomonadota</taxon>
        <taxon>Alphaproteobacteria</taxon>
        <taxon>Acetobacterales</taxon>
        <taxon>Acetobacteraceae</taxon>
        <taxon>Sabulicella</taxon>
    </lineage>
</organism>
<dbReference type="PANTHER" id="PTHR12815:SF42">
    <property type="entry name" value="BACTERIAL SURFACE ANTIGEN (D15) DOMAIN-CONTAINING PROTEIN"/>
    <property type="match status" value="1"/>
</dbReference>
<evidence type="ECO:0000313" key="6">
    <source>
        <dbReference type="EMBL" id="MCW8087057.1"/>
    </source>
</evidence>
<keyword evidence="3" id="KW-0472">Membrane</keyword>
<dbReference type="RefSeq" id="WP_301591203.1">
    <property type="nucleotide sequence ID" value="NZ_JAPFQI010000013.1"/>
</dbReference>
<evidence type="ECO:0000313" key="7">
    <source>
        <dbReference type="Proteomes" id="UP001526430"/>
    </source>
</evidence>
<feature type="chain" id="PRO_5046940434" evidence="4">
    <location>
        <begin position="21"/>
        <end position="614"/>
    </location>
</feature>
<dbReference type="Gene3D" id="2.40.160.50">
    <property type="entry name" value="membrane protein fhac: a member of the omp85/tpsb transporter family"/>
    <property type="match status" value="1"/>
</dbReference>
<sequence length="614" mass="66099">MRVWLRLAFLLLLLPWAGFAQDPPEEPDPDTRPYEVTVEPTGNGALDAAIAAASRLVALQERAPTDVPGLLARARGDAERVRAALDSEGFFAGTFRILVAGQDPTTVEFRPPPAGTPIPVAISTTPGPRYAITRVTTRATEAEATAARAAAPLQDLVGEPARGANVVEAQSSLVERLQAAGHPFAKVEARDVVVDHDRQAMEIAFTLDPGPFARFGNSEVSGTQRVNERFVRRYTDRRLTNYPFDPARVSRARADLTALGVFDSVRLETGDALGPDGRLPVSVAVSERARRAIGLNAAYETRFGIELGAFFEHRNLFGNAERLRLEAAATRLGASDTSRTGGRLGFTFRDPFLFNTDYALVASLFLLRERLESYDRDALVGSFLAERKLSDRLTINTGPVFEIGQSGPSRGTLVPNQVVGWQLGARWDSTDSLLDPRRGIRAEATLTPSYSVRDANPYLRVRASASTYFDIDGQGRSILALRASYGQLLGTNALSVPISQRFFAGGGGSVRGYDFQSISPRAPGTRQRIGGTSLAEASVEFRQRFGTNWGGVVFVDGGRVGGGSGGDAAWRLGTGVGVRYYTALGPIRADIAIPLVKQQGSQGYGLYIGIGHAF</sequence>
<keyword evidence="7" id="KW-1185">Reference proteome</keyword>
<evidence type="ECO:0000259" key="5">
    <source>
        <dbReference type="Pfam" id="PF01103"/>
    </source>
</evidence>
<evidence type="ECO:0000256" key="4">
    <source>
        <dbReference type="SAM" id="SignalP"/>
    </source>
</evidence>
<proteinExistence type="predicted"/>
<comment type="subcellular location">
    <subcellularLocation>
        <location evidence="1">Membrane</location>
    </subcellularLocation>
</comment>
<evidence type="ECO:0000256" key="3">
    <source>
        <dbReference type="ARBA" id="ARBA00023136"/>
    </source>
</evidence>
<accession>A0ABT3NY17</accession>
<dbReference type="InterPro" id="IPR039910">
    <property type="entry name" value="D15-like"/>
</dbReference>
<feature type="signal peptide" evidence="4">
    <location>
        <begin position="1"/>
        <end position="20"/>
    </location>
</feature>
<dbReference type="Gene3D" id="3.10.20.310">
    <property type="entry name" value="membrane protein fhac"/>
    <property type="match status" value="1"/>
</dbReference>
<evidence type="ECO:0000256" key="1">
    <source>
        <dbReference type="ARBA" id="ARBA00004370"/>
    </source>
</evidence>
<dbReference type="PANTHER" id="PTHR12815">
    <property type="entry name" value="SORTING AND ASSEMBLY MACHINERY SAMM50 PROTEIN FAMILY MEMBER"/>
    <property type="match status" value="1"/>
</dbReference>
<dbReference type="EMBL" id="JAPFQI010000013">
    <property type="protein sequence ID" value="MCW8087057.1"/>
    <property type="molecule type" value="Genomic_DNA"/>
</dbReference>
<keyword evidence="2" id="KW-0812">Transmembrane</keyword>
<comment type="caution">
    <text evidence="6">The sequence shown here is derived from an EMBL/GenBank/DDBJ whole genome shotgun (WGS) entry which is preliminary data.</text>
</comment>
<keyword evidence="2" id="KW-1134">Transmembrane beta strand</keyword>
<dbReference type="InterPro" id="IPR000184">
    <property type="entry name" value="Bac_surfAg_D15"/>
</dbReference>
<reference evidence="6 7" key="1">
    <citation type="submission" date="2022-10" db="EMBL/GenBank/DDBJ databases">
        <title>Roseococcus glaciei nov., sp. nov., isolated from glacier.</title>
        <authorList>
            <person name="Liu Q."/>
            <person name="Xin Y.-H."/>
        </authorList>
    </citation>
    <scope>NUCLEOTIDE SEQUENCE [LARGE SCALE GENOMIC DNA]</scope>
    <source>
        <strain evidence="6 7">MDT2-1-1</strain>
    </source>
</reference>
<protein>
    <submittedName>
        <fullName evidence="6">BamA/TamA family outer membrane protein</fullName>
    </submittedName>
</protein>
<dbReference type="Proteomes" id="UP001526430">
    <property type="component" value="Unassembled WGS sequence"/>
</dbReference>
<evidence type="ECO:0000256" key="2">
    <source>
        <dbReference type="ARBA" id="ARBA00022452"/>
    </source>
</evidence>
<dbReference type="Pfam" id="PF01103">
    <property type="entry name" value="Omp85"/>
    <property type="match status" value="1"/>
</dbReference>
<feature type="domain" description="Bacterial surface antigen (D15)" evidence="5">
    <location>
        <begin position="315"/>
        <end position="614"/>
    </location>
</feature>
<gene>
    <name evidence="6" type="ORF">OF850_15600</name>
</gene>
<keyword evidence="4" id="KW-0732">Signal</keyword>
<name>A0ABT3NY17_9PROT</name>